<evidence type="ECO:0000313" key="1">
    <source>
        <dbReference type="EMBL" id="CAG8825096.1"/>
    </source>
</evidence>
<reference evidence="1" key="1">
    <citation type="submission" date="2021-06" db="EMBL/GenBank/DDBJ databases">
        <authorList>
            <person name="Kallberg Y."/>
            <person name="Tangrot J."/>
            <person name="Rosling A."/>
        </authorList>
    </citation>
    <scope>NUCLEOTIDE SEQUENCE</scope>
    <source>
        <strain evidence="1">MA461A</strain>
    </source>
</reference>
<accession>A0ACA9S4R0</accession>
<feature type="non-terminal residue" evidence="1">
    <location>
        <position position="55"/>
    </location>
</feature>
<evidence type="ECO:0000313" key="2">
    <source>
        <dbReference type="Proteomes" id="UP000789920"/>
    </source>
</evidence>
<gene>
    <name evidence="1" type="ORF">RPERSI_LOCUS26402</name>
</gene>
<name>A0ACA9S4R0_9GLOM</name>
<organism evidence="1 2">
    <name type="scientific">Racocetra persica</name>
    <dbReference type="NCBI Taxonomy" id="160502"/>
    <lineage>
        <taxon>Eukaryota</taxon>
        <taxon>Fungi</taxon>
        <taxon>Fungi incertae sedis</taxon>
        <taxon>Mucoromycota</taxon>
        <taxon>Glomeromycotina</taxon>
        <taxon>Glomeromycetes</taxon>
        <taxon>Diversisporales</taxon>
        <taxon>Gigasporaceae</taxon>
        <taxon>Racocetra</taxon>
    </lineage>
</organism>
<dbReference type="Proteomes" id="UP000789920">
    <property type="component" value="Unassembled WGS sequence"/>
</dbReference>
<keyword evidence="2" id="KW-1185">Reference proteome</keyword>
<comment type="caution">
    <text evidence="1">The sequence shown here is derived from an EMBL/GenBank/DDBJ whole genome shotgun (WGS) entry which is preliminary data.</text>
</comment>
<proteinExistence type="predicted"/>
<dbReference type="EMBL" id="CAJVQC010089974">
    <property type="protein sequence ID" value="CAG8825096.1"/>
    <property type="molecule type" value="Genomic_DNA"/>
</dbReference>
<protein>
    <submittedName>
        <fullName evidence="1">32710_t:CDS:1</fullName>
    </submittedName>
</protein>
<sequence length="55" mass="6791">MKPWNKVETAHLLTLYQCHGRDWRTISEKLKRTQKECRDKYHELIPGFRRQPPRN</sequence>